<feature type="compositionally biased region" description="Pro residues" evidence="1">
    <location>
        <begin position="33"/>
        <end position="50"/>
    </location>
</feature>
<accession>A0AAN8DLZ8</accession>
<dbReference type="AlphaFoldDB" id="A0AAN8DLZ8"/>
<dbReference type="EMBL" id="JAURVH010001520">
    <property type="protein sequence ID" value="KAK5925306.1"/>
    <property type="molecule type" value="Genomic_DNA"/>
</dbReference>
<evidence type="ECO:0000313" key="3">
    <source>
        <dbReference type="Proteomes" id="UP001331515"/>
    </source>
</evidence>
<comment type="caution">
    <text evidence="2">The sequence shown here is derived from an EMBL/GenBank/DDBJ whole genome shotgun (WGS) entry which is preliminary data.</text>
</comment>
<dbReference type="Proteomes" id="UP001331515">
    <property type="component" value="Unassembled WGS sequence"/>
</dbReference>
<sequence>MSHSGLYPPSAAPCTSLHNPNMYAPAPQYMPYAAPPPQAHPQTQPQPPRYPEAASTMHPGGLGVSYRNPSGQGPKPEPQNHPPLDQSYLESMYYVPTGMNASPNTTPPDYYHKHPPNLPPTGGKRS</sequence>
<name>A0AAN8DLZ8_CHAGU</name>
<keyword evidence="3" id="KW-1185">Reference proteome</keyword>
<gene>
    <name evidence="2" type="ORF">CgunFtcFv8_017841</name>
</gene>
<reference evidence="2 3" key="1">
    <citation type="journal article" date="2023" name="Mol. Biol. Evol.">
        <title>Genomics of Secondarily Temperate Adaptation in the Only Non-Antarctic Icefish.</title>
        <authorList>
            <person name="Rivera-Colon A.G."/>
            <person name="Rayamajhi N."/>
            <person name="Minhas B.F."/>
            <person name="Madrigal G."/>
            <person name="Bilyk K.T."/>
            <person name="Yoon V."/>
            <person name="Hune M."/>
            <person name="Gregory S."/>
            <person name="Cheng C.H.C."/>
            <person name="Catchen J.M."/>
        </authorList>
    </citation>
    <scope>NUCLEOTIDE SEQUENCE [LARGE SCALE GENOMIC DNA]</scope>
    <source>
        <tissue evidence="2">White muscle</tissue>
    </source>
</reference>
<evidence type="ECO:0000256" key="1">
    <source>
        <dbReference type="SAM" id="MobiDB-lite"/>
    </source>
</evidence>
<proteinExistence type="predicted"/>
<feature type="region of interest" description="Disordered" evidence="1">
    <location>
        <begin position="1"/>
        <end position="20"/>
    </location>
</feature>
<feature type="region of interest" description="Disordered" evidence="1">
    <location>
        <begin position="25"/>
        <end position="126"/>
    </location>
</feature>
<organism evidence="2 3">
    <name type="scientific">Champsocephalus gunnari</name>
    <name type="common">Mackerel icefish</name>
    <dbReference type="NCBI Taxonomy" id="52237"/>
    <lineage>
        <taxon>Eukaryota</taxon>
        <taxon>Metazoa</taxon>
        <taxon>Chordata</taxon>
        <taxon>Craniata</taxon>
        <taxon>Vertebrata</taxon>
        <taxon>Euteleostomi</taxon>
        <taxon>Actinopterygii</taxon>
        <taxon>Neopterygii</taxon>
        <taxon>Teleostei</taxon>
        <taxon>Neoteleostei</taxon>
        <taxon>Acanthomorphata</taxon>
        <taxon>Eupercaria</taxon>
        <taxon>Perciformes</taxon>
        <taxon>Notothenioidei</taxon>
        <taxon>Channichthyidae</taxon>
        <taxon>Champsocephalus</taxon>
    </lineage>
</organism>
<protein>
    <submittedName>
        <fullName evidence="2">Uncharacterized protein</fullName>
    </submittedName>
</protein>
<evidence type="ECO:0000313" key="2">
    <source>
        <dbReference type="EMBL" id="KAK5925306.1"/>
    </source>
</evidence>